<comment type="caution">
    <text evidence="2">The sequence shown here is derived from an EMBL/GenBank/DDBJ whole genome shotgun (WGS) entry which is preliminary data.</text>
</comment>
<dbReference type="EMBL" id="JBHRYC010000079">
    <property type="protein sequence ID" value="MFC3638849.1"/>
    <property type="molecule type" value="Genomic_DNA"/>
</dbReference>
<proteinExistence type="predicted"/>
<protein>
    <submittedName>
        <fullName evidence="2">Uncharacterized protein</fullName>
    </submittedName>
</protein>
<feature type="region of interest" description="Disordered" evidence="1">
    <location>
        <begin position="1"/>
        <end position="30"/>
    </location>
</feature>
<accession>A0ABV7ULD0</accession>
<evidence type="ECO:0000256" key="1">
    <source>
        <dbReference type="SAM" id="MobiDB-lite"/>
    </source>
</evidence>
<sequence>MAKSSPRSIVGYRQNAASPSRSVRHTPPNPRRGTLAAFGQLLICNPDLVERLRDHWPLTTSVRETYYGCSAQGYVYYPPYRAA</sequence>
<reference evidence="3" key="1">
    <citation type="journal article" date="2019" name="Int. J. Syst. Evol. Microbiol.">
        <title>The Global Catalogue of Microorganisms (GCM) 10K type strain sequencing project: providing services to taxonomists for standard genome sequencing and annotation.</title>
        <authorList>
            <consortium name="The Broad Institute Genomics Platform"/>
            <consortium name="The Broad Institute Genome Sequencing Center for Infectious Disease"/>
            <person name="Wu L."/>
            <person name="Ma J."/>
        </authorList>
    </citation>
    <scope>NUCLEOTIDE SEQUENCE [LARGE SCALE GENOMIC DNA]</scope>
    <source>
        <strain evidence="3">KCTC 42282</strain>
    </source>
</reference>
<evidence type="ECO:0000313" key="2">
    <source>
        <dbReference type="EMBL" id="MFC3638849.1"/>
    </source>
</evidence>
<name>A0ABV7ULD0_9HYPH</name>
<gene>
    <name evidence="2" type="ORF">ACFONL_16020</name>
</gene>
<organism evidence="2 3">
    <name type="scientific">Camelimonas fluminis</name>
    <dbReference type="NCBI Taxonomy" id="1576911"/>
    <lineage>
        <taxon>Bacteria</taxon>
        <taxon>Pseudomonadati</taxon>
        <taxon>Pseudomonadota</taxon>
        <taxon>Alphaproteobacteria</taxon>
        <taxon>Hyphomicrobiales</taxon>
        <taxon>Chelatococcaceae</taxon>
        <taxon>Camelimonas</taxon>
    </lineage>
</organism>
<dbReference type="Proteomes" id="UP001595704">
    <property type="component" value="Unassembled WGS sequence"/>
</dbReference>
<dbReference type="InterPro" id="IPR013785">
    <property type="entry name" value="Aldolase_TIM"/>
</dbReference>
<evidence type="ECO:0000313" key="3">
    <source>
        <dbReference type="Proteomes" id="UP001595704"/>
    </source>
</evidence>
<dbReference type="SUPFAM" id="SSF51395">
    <property type="entry name" value="FMN-linked oxidoreductases"/>
    <property type="match status" value="1"/>
</dbReference>
<dbReference type="Gene3D" id="3.20.20.70">
    <property type="entry name" value="Aldolase class I"/>
    <property type="match status" value="1"/>
</dbReference>
<dbReference type="RefSeq" id="WP_191321106.1">
    <property type="nucleotide sequence ID" value="NZ_BNCG01000042.1"/>
</dbReference>
<keyword evidence="3" id="KW-1185">Reference proteome</keyword>